<reference evidence="2" key="1">
    <citation type="submission" date="2021-04" db="EMBL/GenBank/DDBJ databases">
        <title>The genome sequence of Ideonella sp. 4Y11.</title>
        <authorList>
            <person name="Liu Y."/>
        </authorList>
    </citation>
    <scope>NUCLEOTIDE SEQUENCE</scope>
    <source>
        <strain evidence="2">4Y11</strain>
    </source>
</reference>
<organism evidence="2 3">
    <name type="scientific">Ideonella aquatica</name>
    <dbReference type="NCBI Taxonomy" id="2824119"/>
    <lineage>
        <taxon>Bacteria</taxon>
        <taxon>Pseudomonadati</taxon>
        <taxon>Pseudomonadota</taxon>
        <taxon>Betaproteobacteria</taxon>
        <taxon>Burkholderiales</taxon>
        <taxon>Sphaerotilaceae</taxon>
        <taxon>Ideonella</taxon>
    </lineage>
</organism>
<keyword evidence="1" id="KW-0732">Signal</keyword>
<accession>A0A941BLT6</accession>
<comment type="caution">
    <text evidence="2">The sequence shown here is derived from an EMBL/GenBank/DDBJ whole genome shotgun (WGS) entry which is preliminary data.</text>
</comment>
<gene>
    <name evidence="2" type="ORF">KAK06_22640</name>
</gene>
<keyword evidence="3" id="KW-1185">Reference proteome</keyword>
<feature type="signal peptide" evidence="1">
    <location>
        <begin position="1"/>
        <end position="21"/>
    </location>
</feature>
<dbReference type="AlphaFoldDB" id="A0A941BLT6"/>
<evidence type="ECO:0000313" key="2">
    <source>
        <dbReference type="EMBL" id="MBQ0961752.1"/>
    </source>
</evidence>
<evidence type="ECO:0000313" key="3">
    <source>
        <dbReference type="Proteomes" id="UP000678374"/>
    </source>
</evidence>
<evidence type="ECO:0000256" key="1">
    <source>
        <dbReference type="SAM" id="SignalP"/>
    </source>
</evidence>
<name>A0A941BLT6_9BURK</name>
<protein>
    <submittedName>
        <fullName evidence="2">Uncharacterized protein</fullName>
    </submittedName>
</protein>
<dbReference type="EMBL" id="JAGQDE010000038">
    <property type="protein sequence ID" value="MBQ0961752.1"/>
    <property type="molecule type" value="Genomic_DNA"/>
</dbReference>
<dbReference type="RefSeq" id="WP_210804439.1">
    <property type="nucleotide sequence ID" value="NZ_JAGQDE010000038.1"/>
</dbReference>
<feature type="chain" id="PRO_5037795766" evidence="1">
    <location>
        <begin position="22"/>
        <end position="135"/>
    </location>
</feature>
<dbReference type="Proteomes" id="UP000678374">
    <property type="component" value="Unassembled WGS sequence"/>
</dbReference>
<proteinExistence type="predicted"/>
<sequence>MSWRTALAGAVLSCGLLPALAQPTGTREEVTTIRPLLIAAIQQGRAIGALGAGVAQGMAEVFRSRKPIEVDVERTAWLKEPGCARLKVTTRQAAVVVPVGKDPKSVTSDQQLVYAISYCESGIFPNEPLAMASDR</sequence>